<name>A0A562T9T6_9HYPH</name>
<keyword evidence="2" id="KW-0597">Phosphoprotein</keyword>
<evidence type="ECO:0000259" key="3">
    <source>
        <dbReference type="PROSITE" id="PS50894"/>
    </source>
</evidence>
<keyword evidence="1" id="KW-0902">Two-component regulatory system</keyword>
<dbReference type="Pfam" id="PF01627">
    <property type="entry name" value="Hpt"/>
    <property type="match status" value="1"/>
</dbReference>
<dbReference type="InterPro" id="IPR036641">
    <property type="entry name" value="HPT_dom_sf"/>
</dbReference>
<gene>
    <name evidence="4" type="ORF">JM93_01336</name>
</gene>
<reference evidence="4 5" key="1">
    <citation type="submission" date="2019-07" db="EMBL/GenBank/DDBJ databases">
        <title>Genomic Encyclopedia of Archaeal and Bacterial Type Strains, Phase II (KMG-II): from individual species to whole genera.</title>
        <authorList>
            <person name="Goeker M."/>
        </authorList>
    </citation>
    <scope>NUCLEOTIDE SEQUENCE [LARGE SCALE GENOMIC DNA]</scope>
    <source>
        <strain evidence="4 5">ATCC BAA-252</strain>
    </source>
</reference>
<dbReference type="SUPFAM" id="SSF47226">
    <property type="entry name" value="Histidine-containing phosphotransfer domain, HPT domain"/>
    <property type="match status" value="1"/>
</dbReference>
<accession>A0A562T9T6</accession>
<dbReference type="InterPro" id="IPR008207">
    <property type="entry name" value="Sig_transdc_His_kin_Hpt_dom"/>
</dbReference>
<dbReference type="GO" id="GO:0004672">
    <property type="term" value="F:protein kinase activity"/>
    <property type="evidence" value="ECO:0007669"/>
    <property type="project" value="UniProtKB-ARBA"/>
</dbReference>
<feature type="modified residue" description="Phosphohistidine" evidence="2">
    <location>
        <position position="67"/>
    </location>
</feature>
<dbReference type="CDD" id="cd00088">
    <property type="entry name" value="HPT"/>
    <property type="match status" value="1"/>
</dbReference>
<dbReference type="SMART" id="SM00073">
    <property type="entry name" value="HPT"/>
    <property type="match status" value="1"/>
</dbReference>
<dbReference type="OrthoDB" id="8454588at2"/>
<feature type="domain" description="HPt" evidence="3">
    <location>
        <begin position="27"/>
        <end position="122"/>
    </location>
</feature>
<dbReference type="Proteomes" id="UP000320593">
    <property type="component" value="Unassembled WGS sequence"/>
</dbReference>
<proteinExistence type="predicted"/>
<dbReference type="RefSeq" id="WP_145341458.1">
    <property type="nucleotide sequence ID" value="NZ_SMLY01000085.1"/>
</dbReference>
<evidence type="ECO:0000256" key="2">
    <source>
        <dbReference type="PROSITE-ProRule" id="PRU00110"/>
    </source>
</evidence>
<dbReference type="GO" id="GO:0000160">
    <property type="term" value="P:phosphorelay signal transduction system"/>
    <property type="evidence" value="ECO:0007669"/>
    <property type="project" value="UniProtKB-KW"/>
</dbReference>
<dbReference type="Gene3D" id="1.20.120.160">
    <property type="entry name" value="HPT domain"/>
    <property type="match status" value="1"/>
</dbReference>
<dbReference type="AlphaFoldDB" id="A0A562T9T6"/>
<dbReference type="EMBL" id="VLLF01000002">
    <property type="protein sequence ID" value="TWI90355.1"/>
    <property type="molecule type" value="Genomic_DNA"/>
</dbReference>
<protein>
    <submittedName>
        <fullName evidence="4">Hpt domain-containing protein</fullName>
    </submittedName>
</protein>
<comment type="caution">
    <text evidence="4">The sequence shown here is derived from an EMBL/GenBank/DDBJ whole genome shotgun (WGS) entry which is preliminary data.</text>
</comment>
<sequence length="122" mass="12986">MAQTSSAVFTRSAGYDAPIDLVRLAANTMGNRDLEVQVLRLFATQSHSALEQLDACDDLQSAKVIVHTLKGSARAVGADKIAAVCEALEKELETGNPKRVQQLARSVGEANSYIDDLLSPAS</sequence>
<evidence type="ECO:0000256" key="1">
    <source>
        <dbReference type="ARBA" id="ARBA00023012"/>
    </source>
</evidence>
<dbReference type="PROSITE" id="PS50894">
    <property type="entry name" value="HPT"/>
    <property type="match status" value="1"/>
</dbReference>
<organism evidence="4 5">
    <name type="scientific">Roseibium hamelinense</name>
    <dbReference type="NCBI Taxonomy" id="150831"/>
    <lineage>
        <taxon>Bacteria</taxon>
        <taxon>Pseudomonadati</taxon>
        <taxon>Pseudomonadota</taxon>
        <taxon>Alphaproteobacteria</taxon>
        <taxon>Hyphomicrobiales</taxon>
        <taxon>Stappiaceae</taxon>
        <taxon>Roseibium</taxon>
    </lineage>
</organism>
<evidence type="ECO:0000313" key="5">
    <source>
        <dbReference type="Proteomes" id="UP000320593"/>
    </source>
</evidence>
<keyword evidence="5" id="KW-1185">Reference proteome</keyword>
<evidence type="ECO:0000313" key="4">
    <source>
        <dbReference type="EMBL" id="TWI90355.1"/>
    </source>
</evidence>